<feature type="domain" description="4Fe-4S Wbl-type" evidence="1">
    <location>
        <begin position="17"/>
        <end position="70"/>
    </location>
</feature>
<dbReference type="Proteomes" id="UP000238296">
    <property type="component" value="Unassembled WGS sequence"/>
</dbReference>
<dbReference type="InterPro" id="IPR034768">
    <property type="entry name" value="4FE4S_WBL"/>
</dbReference>
<keyword evidence="4" id="KW-1185">Reference proteome</keyword>
<dbReference type="EMBL" id="PPEA01000019">
    <property type="protein sequence ID" value="PQM49674.1"/>
    <property type="molecule type" value="Genomic_DNA"/>
</dbReference>
<reference evidence="3" key="3">
    <citation type="submission" date="2018-01" db="EMBL/GenBank/DDBJ databases">
        <authorList>
            <person name="Gaut B.S."/>
            <person name="Morton B.R."/>
            <person name="Clegg M.T."/>
            <person name="Duvall M.R."/>
        </authorList>
    </citation>
    <scope>NUCLEOTIDE SEQUENCE</scope>
    <source>
        <strain evidence="3">ATCC BAA-2683</strain>
    </source>
</reference>
<reference evidence="3 5" key="2">
    <citation type="journal article" date="2017" name="Int. J. Syst. Evol. Microbiol.">
        <title>Mycobacterium talmoniae sp. nov., a slowly growing mycobacterium isolated from human respiratory samples.</title>
        <authorList>
            <person name="Davidson R.M."/>
            <person name="DeGroote M.A."/>
            <person name="Marola J.L."/>
            <person name="Buss S."/>
            <person name="Jones V."/>
            <person name="McNeil M.R."/>
            <person name="Freifeld A.G."/>
            <person name="Elaine Epperson L."/>
            <person name="Hasan N.A."/>
            <person name="Jackson M."/>
            <person name="Iwen P.C."/>
            <person name="Salfinger M."/>
            <person name="Strong M."/>
        </authorList>
    </citation>
    <scope>NUCLEOTIDE SEQUENCE [LARGE SCALE GENOMIC DNA]</scope>
    <source>
        <strain evidence="3 5">ATCC BAA-2683</strain>
    </source>
</reference>
<organism evidence="2 4">
    <name type="scientific">Mycobacterium talmoniae</name>
    <dbReference type="NCBI Taxonomy" id="1858794"/>
    <lineage>
        <taxon>Bacteria</taxon>
        <taxon>Bacillati</taxon>
        <taxon>Actinomycetota</taxon>
        <taxon>Actinomycetes</taxon>
        <taxon>Mycobacteriales</taxon>
        <taxon>Mycobacteriaceae</taxon>
        <taxon>Mycobacterium</taxon>
    </lineage>
</organism>
<evidence type="ECO:0000313" key="4">
    <source>
        <dbReference type="Proteomes" id="UP000179734"/>
    </source>
</evidence>
<dbReference type="PROSITE" id="PS51674">
    <property type="entry name" value="4FE4S_WBL"/>
    <property type="match status" value="1"/>
</dbReference>
<dbReference type="Pfam" id="PF02467">
    <property type="entry name" value="Whib"/>
    <property type="match status" value="1"/>
</dbReference>
<dbReference type="RefSeq" id="WP_071029150.1">
    <property type="nucleotide sequence ID" value="NZ_MLQM01000173.1"/>
</dbReference>
<dbReference type="Proteomes" id="UP000179734">
    <property type="component" value="Unassembled WGS sequence"/>
</dbReference>
<gene>
    <name evidence="3" type="primary">whiB6</name>
    <name evidence="2" type="ORF">BKN37_22430</name>
    <name evidence="3" type="ORF">C1Y40_00095</name>
</gene>
<evidence type="ECO:0000313" key="5">
    <source>
        <dbReference type="Proteomes" id="UP000238296"/>
    </source>
</evidence>
<reference evidence="2 4" key="1">
    <citation type="submission" date="2016-10" db="EMBL/GenBank/DDBJ databases">
        <title>Genome sequence of Mycobacterium talmonii.</title>
        <authorList>
            <person name="Greninger A.L."/>
            <person name="Elliott B."/>
            <person name="Vasireddy S."/>
            <person name="Vasireddy R."/>
        </authorList>
    </citation>
    <scope>NUCLEOTIDE SEQUENCE [LARGE SCALE GENOMIC DNA]</scope>
    <source>
        <strain evidence="2">MO-5499</strain>
        <strain evidence="4">NE-TNMC-100812</strain>
    </source>
</reference>
<evidence type="ECO:0000313" key="2">
    <source>
        <dbReference type="EMBL" id="OHU97019.1"/>
    </source>
</evidence>
<name>A0A1S1NC93_9MYCO</name>
<dbReference type="AlphaFoldDB" id="A0A1S1NC93"/>
<sequence>MTSPSSDPRMLDDVVGACVQDPDRWMTATDDATKAICRGCPRRWLCARDAYETPGAEGLWAGIVIPEAGRGRTFALRQLKSLAERGGYPVRQKRRRSASPVTD</sequence>
<protein>
    <submittedName>
        <fullName evidence="3">Putative transcriptional regulator WhiB6</fullName>
    </submittedName>
    <submittedName>
        <fullName evidence="2">Transcription factor WhiB</fullName>
    </submittedName>
</protein>
<dbReference type="EMBL" id="MLQM01000173">
    <property type="protein sequence ID" value="OHU97019.1"/>
    <property type="molecule type" value="Genomic_DNA"/>
</dbReference>
<proteinExistence type="predicted"/>
<comment type="caution">
    <text evidence="2">The sequence shown here is derived from an EMBL/GenBank/DDBJ whole genome shotgun (WGS) entry which is preliminary data.</text>
</comment>
<accession>A0A1S1NC93</accession>
<evidence type="ECO:0000313" key="3">
    <source>
        <dbReference type="EMBL" id="PQM49674.1"/>
    </source>
</evidence>
<evidence type="ECO:0000259" key="1">
    <source>
        <dbReference type="PROSITE" id="PS51674"/>
    </source>
</evidence>